<accession>A0A9N7VW07</accession>
<evidence type="ECO:0000313" key="3">
    <source>
        <dbReference type="Proteomes" id="UP001153269"/>
    </source>
</evidence>
<feature type="compositionally biased region" description="Polar residues" evidence="1">
    <location>
        <begin position="125"/>
        <end position="136"/>
    </location>
</feature>
<proteinExistence type="predicted"/>
<evidence type="ECO:0000256" key="1">
    <source>
        <dbReference type="SAM" id="MobiDB-lite"/>
    </source>
</evidence>
<keyword evidence="3" id="KW-1185">Reference proteome</keyword>
<organism evidence="2 3">
    <name type="scientific">Pleuronectes platessa</name>
    <name type="common">European plaice</name>
    <dbReference type="NCBI Taxonomy" id="8262"/>
    <lineage>
        <taxon>Eukaryota</taxon>
        <taxon>Metazoa</taxon>
        <taxon>Chordata</taxon>
        <taxon>Craniata</taxon>
        <taxon>Vertebrata</taxon>
        <taxon>Euteleostomi</taxon>
        <taxon>Actinopterygii</taxon>
        <taxon>Neopterygii</taxon>
        <taxon>Teleostei</taxon>
        <taxon>Neoteleostei</taxon>
        <taxon>Acanthomorphata</taxon>
        <taxon>Carangaria</taxon>
        <taxon>Pleuronectiformes</taxon>
        <taxon>Pleuronectoidei</taxon>
        <taxon>Pleuronectidae</taxon>
        <taxon>Pleuronectes</taxon>
    </lineage>
</organism>
<dbReference type="AlphaFoldDB" id="A0A9N7VW07"/>
<gene>
    <name evidence="2" type="ORF">PLEPLA_LOCUS44442</name>
</gene>
<feature type="region of interest" description="Disordered" evidence="1">
    <location>
        <begin position="28"/>
        <end position="136"/>
    </location>
</feature>
<comment type="caution">
    <text evidence="2">The sequence shown here is derived from an EMBL/GenBank/DDBJ whole genome shotgun (WGS) entry which is preliminary data.</text>
</comment>
<reference evidence="2" key="1">
    <citation type="submission" date="2020-03" db="EMBL/GenBank/DDBJ databases">
        <authorList>
            <person name="Weist P."/>
        </authorList>
    </citation>
    <scope>NUCLEOTIDE SEQUENCE</scope>
</reference>
<dbReference type="Proteomes" id="UP001153269">
    <property type="component" value="Unassembled WGS sequence"/>
</dbReference>
<sequence>MEEEGAAEEDGVLIEECEADRVVKPEVHRRNAGVTQTISRPACRRRRAPGHRAGPQSRELRSASRRVAENGNERPGRGRQRWRDAQAEVGGREEGREREDRCQGVYRQDVRKHIKRHQHAAETEPVNTRSARPTCG</sequence>
<evidence type="ECO:0000313" key="2">
    <source>
        <dbReference type="EMBL" id="CAB1456650.1"/>
    </source>
</evidence>
<protein>
    <submittedName>
        <fullName evidence="2">Uncharacterized protein</fullName>
    </submittedName>
</protein>
<feature type="compositionally biased region" description="Basic and acidic residues" evidence="1">
    <location>
        <begin position="58"/>
        <end position="102"/>
    </location>
</feature>
<name>A0A9N7VW07_PLEPL</name>
<dbReference type="EMBL" id="CADEAL010004306">
    <property type="protein sequence ID" value="CAB1456650.1"/>
    <property type="molecule type" value="Genomic_DNA"/>
</dbReference>